<accession>A0ABT8N7Y4</accession>
<protein>
    <recommendedName>
        <fullName evidence="3">DUF1797 family protein</fullName>
    </recommendedName>
</protein>
<evidence type="ECO:0000313" key="1">
    <source>
        <dbReference type="EMBL" id="MDN7243981.1"/>
    </source>
</evidence>
<sequence length="80" mass="9145">MSFESIRELLKTMRFYHTVNIVQSFHRGEKACLTVKCVKNTRTLEVTFIDTAKVEYFDCFEAAAAAIHQAINPNTQTQTS</sequence>
<dbReference type="RefSeq" id="WP_301854550.1">
    <property type="nucleotide sequence ID" value="NZ_JAUJWU010000001.1"/>
</dbReference>
<proteinExistence type="predicted"/>
<evidence type="ECO:0008006" key="3">
    <source>
        <dbReference type="Google" id="ProtNLM"/>
    </source>
</evidence>
<gene>
    <name evidence="1" type="ORF">QWY13_00655</name>
</gene>
<keyword evidence="2" id="KW-1185">Reference proteome</keyword>
<comment type="caution">
    <text evidence="1">The sequence shown here is derived from an EMBL/GenBank/DDBJ whole genome shotgun (WGS) entry which is preliminary data.</text>
</comment>
<organism evidence="1 2">
    <name type="scientific">Planococcus shenhongbingii</name>
    <dbReference type="NCBI Taxonomy" id="3058398"/>
    <lineage>
        <taxon>Bacteria</taxon>
        <taxon>Bacillati</taxon>
        <taxon>Bacillota</taxon>
        <taxon>Bacilli</taxon>
        <taxon>Bacillales</taxon>
        <taxon>Caryophanaceae</taxon>
        <taxon>Planococcus</taxon>
    </lineage>
</organism>
<name>A0ABT8N7Y4_9BACL</name>
<dbReference type="EMBL" id="JAUJWU010000001">
    <property type="protein sequence ID" value="MDN7243981.1"/>
    <property type="molecule type" value="Genomic_DNA"/>
</dbReference>
<evidence type="ECO:0000313" key="2">
    <source>
        <dbReference type="Proteomes" id="UP001172142"/>
    </source>
</evidence>
<dbReference type="Proteomes" id="UP001172142">
    <property type="component" value="Unassembled WGS sequence"/>
</dbReference>
<reference evidence="1 2" key="1">
    <citation type="submission" date="2023-07" db="EMBL/GenBank/DDBJ databases">
        <title>Novel species in genus Planococcus.</title>
        <authorList>
            <person name="Ning S."/>
        </authorList>
    </citation>
    <scope>NUCLEOTIDE SEQUENCE [LARGE SCALE GENOMIC DNA]</scope>
    <source>
        <strain evidence="1 2">N017</strain>
    </source>
</reference>